<dbReference type="Proteomes" id="UP001221757">
    <property type="component" value="Unassembled WGS sequence"/>
</dbReference>
<dbReference type="SUPFAM" id="SSF48403">
    <property type="entry name" value="Ankyrin repeat"/>
    <property type="match status" value="2"/>
</dbReference>
<dbReference type="PROSITE" id="PS50297">
    <property type="entry name" value="ANK_REP_REGION"/>
    <property type="match status" value="9"/>
</dbReference>
<dbReference type="Pfam" id="PF24883">
    <property type="entry name" value="NPHP3_N"/>
    <property type="match status" value="1"/>
</dbReference>
<dbReference type="InterPro" id="IPR059179">
    <property type="entry name" value="MLKL-like_MCAfunc"/>
</dbReference>
<feature type="region of interest" description="Disordered" evidence="4">
    <location>
        <begin position="140"/>
        <end position="161"/>
    </location>
</feature>
<comment type="caution">
    <text evidence="6">The sequence shown here is derived from an EMBL/GenBank/DDBJ whole genome shotgun (WGS) entry which is preliminary data.</text>
</comment>
<evidence type="ECO:0000313" key="6">
    <source>
        <dbReference type="EMBL" id="KAJ7692540.1"/>
    </source>
</evidence>
<evidence type="ECO:0000256" key="3">
    <source>
        <dbReference type="PROSITE-ProRule" id="PRU00023"/>
    </source>
</evidence>
<dbReference type="InterPro" id="IPR036537">
    <property type="entry name" value="Adaptor_Cbl_N_dom_sf"/>
</dbReference>
<dbReference type="Gene3D" id="3.40.50.300">
    <property type="entry name" value="P-loop containing nucleotide triphosphate hydrolases"/>
    <property type="match status" value="1"/>
</dbReference>
<keyword evidence="7" id="KW-1185">Reference proteome</keyword>
<dbReference type="PANTHER" id="PTHR24126:SF14">
    <property type="entry name" value="ANK_REP_REGION DOMAIN-CONTAINING PROTEIN"/>
    <property type="match status" value="1"/>
</dbReference>
<dbReference type="InterPro" id="IPR056884">
    <property type="entry name" value="NPHP3-like_N"/>
</dbReference>
<dbReference type="InterPro" id="IPR036770">
    <property type="entry name" value="Ankyrin_rpt-contain_sf"/>
</dbReference>
<feature type="repeat" description="ANK" evidence="3">
    <location>
        <begin position="882"/>
        <end position="914"/>
    </location>
</feature>
<gene>
    <name evidence="6" type="ORF">B0H17DRAFT_1200368</name>
</gene>
<name>A0AAD7DKT8_MYCRO</name>
<organism evidence="6 7">
    <name type="scientific">Mycena rosella</name>
    <name type="common">Pink bonnet</name>
    <name type="synonym">Agaricus rosellus</name>
    <dbReference type="NCBI Taxonomy" id="1033263"/>
    <lineage>
        <taxon>Eukaryota</taxon>
        <taxon>Fungi</taxon>
        <taxon>Dikarya</taxon>
        <taxon>Basidiomycota</taxon>
        <taxon>Agaricomycotina</taxon>
        <taxon>Agaricomycetes</taxon>
        <taxon>Agaricomycetidae</taxon>
        <taxon>Agaricales</taxon>
        <taxon>Marasmiineae</taxon>
        <taxon>Mycenaceae</taxon>
        <taxon>Mycena</taxon>
    </lineage>
</organism>
<dbReference type="EMBL" id="JARKIE010000051">
    <property type="protein sequence ID" value="KAJ7692540.1"/>
    <property type="molecule type" value="Genomic_DNA"/>
</dbReference>
<feature type="repeat" description="ANK" evidence="3">
    <location>
        <begin position="1211"/>
        <end position="1239"/>
    </location>
</feature>
<dbReference type="Gene3D" id="1.25.40.20">
    <property type="entry name" value="Ankyrin repeat-containing domain"/>
    <property type="match status" value="4"/>
</dbReference>
<keyword evidence="2 3" id="KW-0040">ANK repeat</keyword>
<feature type="repeat" description="ANK" evidence="3">
    <location>
        <begin position="915"/>
        <end position="947"/>
    </location>
</feature>
<dbReference type="Gene3D" id="1.20.930.20">
    <property type="entry name" value="Adaptor protein Cbl, N-terminal domain"/>
    <property type="match status" value="1"/>
</dbReference>
<feature type="repeat" description="ANK" evidence="3">
    <location>
        <begin position="1108"/>
        <end position="1140"/>
    </location>
</feature>
<dbReference type="GO" id="GO:0007166">
    <property type="term" value="P:cell surface receptor signaling pathway"/>
    <property type="evidence" value="ECO:0007669"/>
    <property type="project" value="InterPro"/>
</dbReference>
<evidence type="ECO:0000256" key="4">
    <source>
        <dbReference type="SAM" id="MobiDB-lite"/>
    </source>
</evidence>
<feature type="repeat" description="ANK" evidence="3">
    <location>
        <begin position="1145"/>
        <end position="1173"/>
    </location>
</feature>
<reference evidence="6" key="1">
    <citation type="submission" date="2023-03" db="EMBL/GenBank/DDBJ databases">
        <title>Massive genome expansion in bonnet fungi (Mycena s.s.) driven by repeated elements and novel gene families across ecological guilds.</title>
        <authorList>
            <consortium name="Lawrence Berkeley National Laboratory"/>
            <person name="Harder C.B."/>
            <person name="Miyauchi S."/>
            <person name="Viragh M."/>
            <person name="Kuo A."/>
            <person name="Thoen E."/>
            <person name="Andreopoulos B."/>
            <person name="Lu D."/>
            <person name="Skrede I."/>
            <person name="Drula E."/>
            <person name="Henrissat B."/>
            <person name="Morin E."/>
            <person name="Kohler A."/>
            <person name="Barry K."/>
            <person name="LaButti K."/>
            <person name="Morin E."/>
            <person name="Salamov A."/>
            <person name="Lipzen A."/>
            <person name="Mereny Z."/>
            <person name="Hegedus B."/>
            <person name="Baldrian P."/>
            <person name="Stursova M."/>
            <person name="Weitz H."/>
            <person name="Taylor A."/>
            <person name="Grigoriev I.V."/>
            <person name="Nagy L.G."/>
            <person name="Martin F."/>
            <person name="Kauserud H."/>
        </authorList>
    </citation>
    <scope>NUCLEOTIDE SEQUENCE</scope>
    <source>
        <strain evidence="6">CBHHK067</strain>
    </source>
</reference>
<keyword evidence="1" id="KW-0677">Repeat</keyword>
<dbReference type="InterPro" id="IPR002110">
    <property type="entry name" value="Ankyrin_rpt"/>
</dbReference>
<feature type="repeat" description="ANK" evidence="3">
    <location>
        <begin position="1275"/>
        <end position="1304"/>
    </location>
</feature>
<feature type="repeat" description="ANK" evidence="3">
    <location>
        <begin position="848"/>
        <end position="880"/>
    </location>
</feature>
<dbReference type="InterPro" id="IPR027417">
    <property type="entry name" value="P-loop_NTPase"/>
</dbReference>
<dbReference type="SMART" id="SM00248">
    <property type="entry name" value="ANK"/>
    <property type="match status" value="15"/>
</dbReference>
<feature type="repeat" description="ANK" evidence="3">
    <location>
        <begin position="1174"/>
        <end position="1206"/>
    </location>
</feature>
<dbReference type="SUPFAM" id="SSF52540">
    <property type="entry name" value="P-loop containing nucleoside triphosphate hydrolases"/>
    <property type="match status" value="1"/>
</dbReference>
<feature type="domain" description="Nephrocystin 3-like N-terminal" evidence="5">
    <location>
        <begin position="361"/>
        <end position="522"/>
    </location>
</feature>
<accession>A0AAD7DKT8</accession>
<feature type="repeat" description="ANK" evidence="3">
    <location>
        <begin position="948"/>
        <end position="980"/>
    </location>
</feature>
<feature type="repeat" description="ANK" evidence="3">
    <location>
        <begin position="1241"/>
        <end position="1273"/>
    </location>
</feature>
<evidence type="ECO:0000313" key="7">
    <source>
        <dbReference type="Proteomes" id="UP001221757"/>
    </source>
</evidence>
<sequence length="1304" mass="141487">MSATGGIASESSTLEISEIRVSCAKPTKLRAVVSAKILSTDSARQIGEAESKEAELKLSIRVSPSSAVSNGKLFSILVYQQHRWWSDERLLKAEFSVETLLKHCTGQSESKLYEIFRDSKSNITLRAELLEVRNEPASLDPSAVQVPAGATKPKASEGTDGSDSVLSNLLIALDIVQQVGSIVQSVPFIAPIGAILSEFITVYKEVKDNHGKGDSLLEKAAVLAGDIGGAILRLKDNGNVEWSDRLKSDLEEYMGLLEEARNLTIASDQRGGFSRIFKREELGDELDSLDKKLDFFGTRFRNNRLVDIQIEQSKVGNNVVTLLDAARDSKLEEERTKILDWLSPINFFQRHAEISAVRQEGTGHWLLADVCFKEWKAESGGILWCRGISGVGKTVLASMVVDHLKLQFQNNNIGVACIYLNHKETETQTPSNLLAGLWRQLVFEKTISAQSLVHQLFQKHSETRTTPSLDEIHAVLCSVVAEWSKVYIVVDGLDEYPDDERVILLKRLTVIQPAVSLLLTSRPHINLVMLPLHLKTLEIRASDEDIRKFLEQRIQDSSRLSFLMQNRPELRDDIITKIQSTADGMFLLAKLHIESLATKSNIKVLREALQKLPADIKQTYDDAMARINEQNEDDRKIALEALAWVATAKRLLTVAELREALAVEPGAKSLDPDNFTDIGIILAVCAGLVIVDTKVADGKYVWDEEASPTVRLVHYTTQGYLDGLFPDAHADITRVLLTYLAFDDRYAKDHISLYLAGVPHALLRYSPYCLLHAAGEPEVLVRDMIVDFLGRAFEWRNVWPSYASPPWSFENWGIGETPALWVAASANLQEIAKHLLDRGSSPNDMAALGTYPLYVASYYGYLQMAQLLIERGALVNAVSGYKEGTALQGAAAQGHIELVQFLLNKGATIDPAGGSYGSALQSAARAGHTEVVRLLLDKGATVDGASGTYGNALQAAAHEGHTEVVQLLLDKGANVDAAGGGYGSALLAAALNGHTEVVQSLLNKGTSVVWEGGGALQVASQQGHIEIIRLLLEKGTGMDAETSDYGSALRAAAEKGRIEIVRLLLDKGSTNVDWAGGGALQVAAQQGHIEIVRLLLDKGADIDAETDSYGSALHAAAEQGRTEIVRLLLDRGANVDWKGEYYTGPLYAAALKGDVEIFQMLFDKAANVDKAGERYRSALQAAAEQGHTEIVRIILDKDTNVGLGENIYLEPLLSAASEGYTGIIELLLDKGANADAPGGSDGLSALQAASQNGHTEVVQLLLDKGANADAAGGSDGLSALQAASQNGYTEVVELLLKRGAHLAT</sequence>
<evidence type="ECO:0000256" key="1">
    <source>
        <dbReference type="ARBA" id="ARBA00022737"/>
    </source>
</evidence>
<dbReference type="PANTHER" id="PTHR24126">
    <property type="entry name" value="ANKYRIN REPEAT, PH AND SEC7 DOMAIN CONTAINING PROTEIN SECG-RELATED"/>
    <property type="match status" value="1"/>
</dbReference>
<protein>
    <submittedName>
        <fullName evidence="6">Ankyrin repeat-containing domain protein</fullName>
    </submittedName>
</protein>
<evidence type="ECO:0000259" key="5">
    <source>
        <dbReference type="Pfam" id="PF24883"/>
    </source>
</evidence>
<dbReference type="Pfam" id="PF12796">
    <property type="entry name" value="Ank_2"/>
    <property type="match status" value="6"/>
</dbReference>
<feature type="repeat" description="ANK" evidence="3">
    <location>
        <begin position="1075"/>
        <end position="1107"/>
    </location>
</feature>
<evidence type="ECO:0000256" key="2">
    <source>
        <dbReference type="ARBA" id="ARBA00023043"/>
    </source>
</evidence>
<dbReference type="PROSITE" id="PS50088">
    <property type="entry name" value="ANK_REPEAT"/>
    <property type="match status" value="12"/>
</dbReference>
<dbReference type="CDD" id="cd21037">
    <property type="entry name" value="MLKL_NTD"/>
    <property type="match status" value="1"/>
</dbReference>
<proteinExistence type="predicted"/>
<feature type="repeat" description="ANK" evidence="3">
    <location>
        <begin position="1011"/>
        <end position="1043"/>
    </location>
</feature>